<dbReference type="EMBL" id="MN079104">
    <property type="protein sequence ID" value="QEA05577.1"/>
    <property type="molecule type" value="Genomic_DNA"/>
</dbReference>
<dbReference type="AlphaFoldDB" id="A0A5B8RFW4"/>
<evidence type="ECO:0000313" key="2">
    <source>
        <dbReference type="EMBL" id="QEA05577.1"/>
    </source>
</evidence>
<reference evidence="2" key="1">
    <citation type="submission" date="2019-06" db="EMBL/GenBank/DDBJ databases">
        <authorList>
            <person name="Murdoch R.W."/>
            <person name="Fathepure B."/>
        </authorList>
    </citation>
    <scope>NUCLEOTIDE SEQUENCE</scope>
</reference>
<gene>
    <name evidence="2" type="ORF">KBTEX_01900</name>
</gene>
<feature type="compositionally biased region" description="Basic and acidic residues" evidence="1">
    <location>
        <begin position="161"/>
        <end position="176"/>
    </location>
</feature>
<sequence length="359" mass="36598">MNPDASITAVTTARAIAAVSTVSATYVLTGIHGNGPATDILDPVTAGSTTTAAAGAAAVLPIGAVAACQVPVRNGASPGIRMDATVTAVTSTAAIAAGSGPSQTASGAAPTAAPTTGIAPVTYMPIGTSRRLVGSTCSAGNRRASRAGTAVTAGAIGTGRDAQRDRNQADRRETAARAHPGRQAEAVRSGLFQPAGTPAVTGHTVIAVPVQSPAVRTWNARREVVAHVVSSVRFGGEDRARDDGGAHQLPRVGFLVYLFDVCNFTSTDAFRQHSVIKITKCWSDSPDRGTTLLVGIAAPGRQPARVIRMTTGMISANHARPGRAVGHTRPGSDMKGPGRPARPPSWPRRRSARRPGAPA</sequence>
<protein>
    <submittedName>
        <fullName evidence="2">Uncharacterized protein</fullName>
    </submittedName>
</protein>
<feature type="region of interest" description="Disordered" evidence="1">
    <location>
        <begin position="157"/>
        <end position="185"/>
    </location>
</feature>
<organism evidence="2">
    <name type="scientific">uncultured organism</name>
    <dbReference type="NCBI Taxonomy" id="155900"/>
    <lineage>
        <taxon>unclassified sequences</taxon>
        <taxon>environmental samples</taxon>
    </lineage>
</organism>
<feature type="region of interest" description="Disordered" evidence="1">
    <location>
        <begin position="316"/>
        <end position="359"/>
    </location>
</feature>
<name>A0A5B8RFW4_9ZZZZ</name>
<evidence type="ECO:0000256" key="1">
    <source>
        <dbReference type="SAM" id="MobiDB-lite"/>
    </source>
</evidence>
<accession>A0A5B8RFW4</accession>
<proteinExistence type="predicted"/>